<evidence type="ECO:0000313" key="2">
    <source>
        <dbReference type="Proteomes" id="UP001303046"/>
    </source>
</evidence>
<comment type="caution">
    <text evidence="1">The sequence shown here is derived from an EMBL/GenBank/DDBJ whole genome shotgun (WGS) entry which is preliminary data.</text>
</comment>
<dbReference type="PANTHER" id="PTHR35015">
    <property type="entry name" value="PROTEIN CBR-OSM-7-RELATED"/>
    <property type="match status" value="1"/>
</dbReference>
<dbReference type="EMBL" id="JAVFWL010000003">
    <property type="protein sequence ID" value="KAK6743425.1"/>
    <property type="molecule type" value="Genomic_DNA"/>
</dbReference>
<organism evidence="1 2">
    <name type="scientific">Necator americanus</name>
    <name type="common">Human hookworm</name>
    <dbReference type="NCBI Taxonomy" id="51031"/>
    <lineage>
        <taxon>Eukaryota</taxon>
        <taxon>Metazoa</taxon>
        <taxon>Ecdysozoa</taxon>
        <taxon>Nematoda</taxon>
        <taxon>Chromadorea</taxon>
        <taxon>Rhabditida</taxon>
        <taxon>Rhabditina</taxon>
        <taxon>Rhabditomorpha</taxon>
        <taxon>Strongyloidea</taxon>
        <taxon>Ancylostomatidae</taxon>
        <taxon>Bunostominae</taxon>
        <taxon>Necator</taxon>
    </lineage>
</organism>
<protein>
    <submittedName>
        <fullName evidence="1">Uncharacterized protein</fullName>
    </submittedName>
</protein>
<dbReference type="InterPro" id="IPR053124">
    <property type="entry name" value="Notch_signaling_modulators"/>
</dbReference>
<keyword evidence="2" id="KW-1185">Reference proteome</keyword>
<dbReference type="PANTHER" id="PTHR35015:SF2">
    <property type="entry name" value="DELTA AND OSM-11 HOMOLOG PROTEIN 1"/>
    <property type="match status" value="1"/>
</dbReference>
<name>A0ABR1CZG0_NECAM</name>
<evidence type="ECO:0000313" key="1">
    <source>
        <dbReference type="EMBL" id="KAK6743425.1"/>
    </source>
</evidence>
<accession>A0ABR1CZG0</accession>
<proteinExistence type="predicted"/>
<sequence>MNEFHLVAIRGSSSLSPDLLAKTLENQTSAVSANVTFELRALLFYGACAKLSGEQAREISYALKLRSRLWTLISRRCRTPSRLGRPCLTTHENQTDDEVLGVNQSLYGAPVDSALDECSVETMTGFINFLLFFSSLILVCCHNHTDTESHEVLEFPELEIGRVKRSTRLYLEKGEYCAVYRPNFDYYCTGIWQSEKLIKTSRHLDRIKKFCPTYKYHCIAYKKNRPHHRRKYIHRDRDSIEDELRGKSYEEILRELSEIVPCTPECNPNVHPHCTQECKCDYDYPTMQRFCNPPTLAMFLNICRLWYNQCPKYEQYHYASQFIYSKAEKGKTLATPLPAVNEVWRQNLYHSYS</sequence>
<dbReference type="Proteomes" id="UP001303046">
    <property type="component" value="Unassembled WGS sequence"/>
</dbReference>
<reference evidence="1 2" key="1">
    <citation type="submission" date="2023-08" db="EMBL/GenBank/DDBJ databases">
        <title>A Necator americanus chromosomal reference genome.</title>
        <authorList>
            <person name="Ilik V."/>
            <person name="Petrzelkova K.J."/>
            <person name="Pardy F."/>
            <person name="Fuh T."/>
            <person name="Niatou-Singa F.S."/>
            <person name="Gouil Q."/>
            <person name="Baker L."/>
            <person name="Ritchie M.E."/>
            <person name="Jex A.R."/>
            <person name="Gazzola D."/>
            <person name="Li H."/>
            <person name="Toshio Fujiwara R."/>
            <person name="Zhan B."/>
            <person name="Aroian R.V."/>
            <person name="Pafco B."/>
            <person name="Schwarz E.M."/>
        </authorList>
    </citation>
    <scope>NUCLEOTIDE SEQUENCE [LARGE SCALE GENOMIC DNA]</scope>
    <source>
        <strain evidence="1 2">Aroian</strain>
        <tissue evidence="1">Whole animal</tissue>
    </source>
</reference>
<gene>
    <name evidence="1" type="primary">Necator_chrIII.g11355</name>
    <name evidence="1" type="ORF">RB195_010590</name>
</gene>